<accession>A0A839SQ39</accession>
<evidence type="ECO:0000256" key="1">
    <source>
        <dbReference type="SAM" id="SignalP"/>
    </source>
</evidence>
<dbReference type="SUPFAM" id="SSF103247">
    <property type="entry name" value="TT1751-like"/>
    <property type="match status" value="1"/>
</dbReference>
<proteinExistence type="predicted"/>
<feature type="signal peptide" evidence="1">
    <location>
        <begin position="1"/>
        <end position="22"/>
    </location>
</feature>
<dbReference type="Gene3D" id="3.30.310.70">
    <property type="entry name" value="TT1751-like domain"/>
    <property type="match status" value="1"/>
</dbReference>
<dbReference type="PANTHER" id="PTHR38342:SF2">
    <property type="entry name" value="INNER MEMBRANE OR EXPORTED"/>
    <property type="match status" value="1"/>
</dbReference>
<keyword evidence="1" id="KW-0732">Signal</keyword>
<comment type="caution">
    <text evidence="3">The sequence shown here is derived from an EMBL/GenBank/DDBJ whole genome shotgun (WGS) entry which is preliminary data.</text>
</comment>
<sequence length="161" mass="17417">MRFPKLTILTLAWLLVAIVAPRADEPAWPRNWVVISTPHSYGALVERFNDAVAEQQMGIVSRASATVGVKKLLDEDIPGNMVIGVYRPDFAKRMLAASIPAGIEAPIRFYITENSDGTATLSYAPPSEVFAPYDDGGVALDDLARELDVIFKAIAEKATAG</sequence>
<dbReference type="Proteomes" id="UP000581135">
    <property type="component" value="Unassembled WGS sequence"/>
</dbReference>
<dbReference type="EMBL" id="JACHXA010000003">
    <property type="protein sequence ID" value="MBB3065017.1"/>
    <property type="molecule type" value="Genomic_DNA"/>
</dbReference>
<dbReference type="InterPro" id="IPR035923">
    <property type="entry name" value="TT1751-like_sf"/>
</dbReference>
<dbReference type="RefSeq" id="WP_183415830.1">
    <property type="nucleotide sequence ID" value="NZ_JACHXA010000003.1"/>
</dbReference>
<dbReference type="PANTHER" id="PTHR38342">
    <property type="entry name" value="SLR5037 PROTEIN"/>
    <property type="match status" value="1"/>
</dbReference>
<gene>
    <name evidence="3" type="ORF">FHR98_001296</name>
</gene>
<dbReference type="InterPro" id="IPR005180">
    <property type="entry name" value="DUF302"/>
</dbReference>
<organism evidence="3 4">
    <name type="scientific">Limibacillus halophilus</name>
    <dbReference type="NCBI Taxonomy" id="1579333"/>
    <lineage>
        <taxon>Bacteria</taxon>
        <taxon>Pseudomonadati</taxon>
        <taxon>Pseudomonadota</taxon>
        <taxon>Alphaproteobacteria</taxon>
        <taxon>Rhodospirillales</taxon>
        <taxon>Rhodovibrionaceae</taxon>
        <taxon>Limibacillus</taxon>
    </lineage>
</organism>
<feature type="chain" id="PRO_5032896623" evidence="1">
    <location>
        <begin position="23"/>
        <end position="161"/>
    </location>
</feature>
<dbReference type="CDD" id="cd14797">
    <property type="entry name" value="DUF302"/>
    <property type="match status" value="1"/>
</dbReference>
<name>A0A839SQ39_9PROT</name>
<evidence type="ECO:0000313" key="4">
    <source>
        <dbReference type="Proteomes" id="UP000581135"/>
    </source>
</evidence>
<feature type="domain" description="DUF302" evidence="2">
    <location>
        <begin position="69"/>
        <end position="124"/>
    </location>
</feature>
<evidence type="ECO:0000313" key="3">
    <source>
        <dbReference type="EMBL" id="MBB3065017.1"/>
    </source>
</evidence>
<dbReference type="AlphaFoldDB" id="A0A839SQ39"/>
<keyword evidence="4" id="KW-1185">Reference proteome</keyword>
<dbReference type="Pfam" id="PF03625">
    <property type="entry name" value="DUF302"/>
    <property type="match status" value="1"/>
</dbReference>
<evidence type="ECO:0000259" key="2">
    <source>
        <dbReference type="Pfam" id="PF03625"/>
    </source>
</evidence>
<protein>
    <submittedName>
        <fullName evidence="3">Uncharacterized protein (DUF302 family)</fullName>
    </submittedName>
</protein>
<reference evidence="3 4" key="1">
    <citation type="submission" date="2020-08" db="EMBL/GenBank/DDBJ databases">
        <title>Genomic Encyclopedia of Type Strains, Phase III (KMG-III): the genomes of soil and plant-associated and newly described type strains.</title>
        <authorList>
            <person name="Whitman W."/>
        </authorList>
    </citation>
    <scope>NUCLEOTIDE SEQUENCE [LARGE SCALE GENOMIC DNA]</scope>
    <source>
        <strain evidence="3 4">CECT 8803</strain>
    </source>
</reference>